<comment type="caution">
    <text evidence="1">The sequence shown here is derived from an EMBL/GenBank/DDBJ whole genome shotgun (WGS) entry which is preliminary data.</text>
</comment>
<evidence type="ECO:0000313" key="1">
    <source>
        <dbReference type="EMBL" id="KAF6757375.1"/>
    </source>
</evidence>
<evidence type="ECO:0000313" key="2">
    <source>
        <dbReference type="Proteomes" id="UP000521943"/>
    </source>
</evidence>
<dbReference type="Proteomes" id="UP000521943">
    <property type="component" value="Unassembled WGS sequence"/>
</dbReference>
<gene>
    <name evidence="1" type="ORF">DFP72DRAFT_845809</name>
</gene>
<keyword evidence="2" id="KW-1185">Reference proteome</keyword>
<organism evidence="1 2">
    <name type="scientific">Ephemerocybe angulata</name>
    <dbReference type="NCBI Taxonomy" id="980116"/>
    <lineage>
        <taxon>Eukaryota</taxon>
        <taxon>Fungi</taxon>
        <taxon>Dikarya</taxon>
        <taxon>Basidiomycota</taxon>
        <taxon>Agaricomycotina</taxon>
        <taxon>Agaricomycetes</taxon>
        <taxon>Agaricomycetidae</taxon>
        <taxon>Agaricales</taxon>
        <taxon>Agaricineae</taxon>
        <taxon>Psathyrellaceae</taxon>
        <taxon>Ephemerocybe</taxon>
    </lineage>
</organism>
<accession>A0A8H6I232</accession>
<dbReference type="EMBL" id="JACGCI010000022">
    <property type="protein sequence ID" value="KAF6757375.1"/>
    <property type="molecule type" value="Genomic_DNA"/>
</dbReference>
<name>A0A8H6I232_9AGAR</name>
<dbReference type="AlphaFoldDB" id="A0A8H6I232"/>
<sequence>MSPLRLSKKWRVAVGTGARNGPTPYLSDNAITRARNEHFHLGTYGIAASRMRTRVGTRGTMLLATVRCEKDKREGRRSGQGLASLSRRLAALRYGKALKSVSQDSPGFLLPSEALRRARGRGYFRLILARWAGDQDIRGESLLGGLNGSSMCWTGSLVIVHAREKAESLDISSRQSPRWHKLPMHIHFIGCFKPVQCYLASEKLCLQWQAHYNSRALGANSRRLLTEPIDDSRDFEQKTGYSFVTVA</sequence>
<protein>
    <submittedName>
        <fullName evidence="1">Uncharacterized protein</fullName>
    </submittedName>
</protein>
<proteinExistence type="predicted"/>
<reference evidence="1 2" key="1">
    <citation type="submission" date="2020-07" db="EMBL/GenBank/DDBJ databases">
        <title>Comparative genomics of pyrophilous fungi reveals a link between fire events and developmental genes.</title>
        <authorList>
            <consortium name="DOE Joint Genome Institute"/>
            <person name="Steindorff A.S."/>
            <person name="Carver A."/>
            <person name="Calhoun S."/>
            <person name="Stillman K."/>
            <person name="Liu H."/>
            <person name="Lipzen A."/>
            <person name="Pangilinan J."/>
            <person name="Labutti K."/>
            <person name="Bruns T.D."/>
            <person name="Grigoriev I.V."/>
        </authorList>
    </citation>
    <scope>NUCLEOTIDE SEQUENCE [LARGE SCALE GENOMIC DNA]</scope>
    <source>
        <strain evidence="1 2">CBS 144469</strain>
    </source>
</reference>